<keyword evidence="4 7" id="KW-0812">Transmembrane</keyword>
<dbReference type="EMBL" id="JACIDN010000005">
    <property type="protein sequence ID" value="MBB3903295.1"/>
    <property type="molecule type" value="Genomic_DNA"/>
</dbReference>
<evidence type="ECO:0000313" key="11">
    <source>
        <dbReference type="Proteomes" id="UP001156881"/>
    </source>
</evidence>
<accession>A0A7W6AH79</accession>
<evidence type="ECO:0000313" key="9">
    <source>
        <dbReference type="EMBL" id="MBB3903295.1"/>
    </source>
</evidence>
<sequence length="277" mass="29374">MQGSVDLAGVAGLQALVTEALSWVTATSLGMARPVGILLILPVFTRAEMGMVIRLGLAFALAVPILGYGRETLTPVGADIQVIRLTLMALKELFLGVLIGFLLGIPFWGIQAVGELIDTQRGINNEVAPVDPATRSQASALGLFLGILGITVFVAADGLNTVVDTLYRSYALWPIRDPLPRVDLDAMMALARLLDRVLRTAMLVGGPVIVLMLLLDICVMLIGRFAPQLNANDLAPTVKNVAVVLFLAAYASYLFDYVGAEIGTTRGVAGSLGLFLK</sequence>
<comment type="similarity">
    <text evidence="2 7">Belongs to the FliR/MopE/SpaR family.</text>
</comment>
<dbReference type="RefSeq" id="WP_183506159.1">
    <property type="nucleotide sequence ID" value="NZ_BSPG01000033.1"/>
</dbReference>
<keyword evidence="11" id="KW-1185">Reference proteome</keyword>
<name>A0A7W6AH79_9HYPH</name>
<dbReference type="Proteomes" id="UP001156881">
    <property type="component" value="Unassembled WGS sequence"/>
</dbReference>
<reference evidence="8" key="1">
    <citation type="journal article" date="2014" name="Int. J. Syst. Evol. Microbiol.">
        <title>Complete genome of a new Firmicutes species belonging to the dominant human colonic microbiota ('Ruminococcus bicirculans') reveals two chromosomes and a selective capacity to utilize plant glucans.</title>
        <authorList>
            <consortium name="NISC Comparative Sequencing Program"/>
            <person name="Wegmann U."/>
            <person name="Louis P."/>
            <person name="Goesmann A."/>
            <person name="Henrissat B."/>
            <person name="Duncan S.H."/>
            <person name="Flint H.J."/>
        </authorList>
    </citation>
    <scope>NUCLEOTIDE SEQUENCE</scope>
    <source>
        <strain evidence="8">NBRC 107710</strain>
    </source>
</reference>
<keyword evidence="3 7" id="KW-1003">Cell membrane</keyword>
<dbReference type="PANTHER" id="PTHR30065:SF1">
    <property type="entry name" value="SURFACE PRESENTATION OF ANTIGENS PROTEIN SPAR"/>
    <property type="match status" value="1"/>
</dbReference>
<dbReference type="GO" id="GO:0005886">
    <property type="term" value="C:plasma membrane"/>
    <property type="evidence" value="ECO:0007669"/>
    <property type="project" value="UniProtKB-SubCell"/>
</dbReference>
<evidence type="ECO:0000256" key="3">
    <source>
        <dbReference type="ARBA" id="ARBA00022475"/>
    </source>
</evidence>
<evidence type="ECO:0000256" key="5">
    <source>
        <dbReference type="ARBA" id="ARBA00022989"/>
    </source>
</evidence>
<dbReference type="Proteomes" id="UP000517759">
    <property type="component" value="Unassembled WGS sequence"/>
</dbReference>
<dbReference type="InterPro" id="IPR006304">
    <property type="entry name" value="T3SS_SpaR/YscT"/>
</dbReference>
<evidence type="ECO:0000256" key="6">
    <source>
        <dbReference type="ARBA" id="ARBA00023136"/>
    </source>
</evidence>
<evidence type="ECO:0000256" key="4">
    <source>
        <dbReference type="ARBA" id="ARBA00022692"/>
    </source>
</evidence>
<dbReference type="GO" id="GO:0006605">
    <property type="term" value="P:protein targeting"/>
    <property type="evidence" value="ECO:0007669"/>
    <property type="project" value="UniProtKB-UniRule"/>
</dbReference>
<keyword evidence="5 7" id="KW-1133">Transmembrane helix</keyword>
<proteinExistence type="inferred from homology"/>
<feature type="transmembrane region" description="Helical" evidence="7">
    <location>
        <begin position="197"/>
        <end position="222"/>
    </location>
</feature>
<comment type="caution">
    <text evidence="9">The sequence shown here is derived from an EMBL/GenBank/DDBJ whole genome shotgun (WGS) entry which is preliminary data.</text>
</comment>
<reference evidence="11" key="2">
    <citation type="journal article" date="2019" name="Int. J. Syst. Evol. Microbiol.">
        <title>The Global Catalogue of Microorganisms (GCM) 10K type strain sequencing project: providing services to taxonomists for standard genome sequencing and annotation.</title>
        <authorList>
            <consortium name="The Broad Institute Genomics Platform"/>
            <consortium name="The Broad Institute Genome Sequencing Center for Infectious Disease"/>
            <person name="Wu L."/>
            <person name="Ma J."/>
        </authorList>
    </citation>
    <scope>NUCLEOTIDE SEQUENCE [LARGE SCALE GENOMIC DNA]</scope>
    <source>
        <strain evidence="11">NBRC 107710</strain>
    </source>
</reference>
<keyword evidence="6 7" id="KW-0472">Membrane</keyword>
<evidence type="ECO:0000256" key="2">
    <source>
        <dbReference type="ARBA" id="ARBA00009772"/>
    </source>
</evidence>
<feature type="transmembrane region" description="Helical" evidence="7">
    <location>
        <begin position="138"/>
        <end position="156"/>
    </location>
</feature>
<evidence type="ECO:0000313" key="8">
    <source>
        <dbReference type="EMBL" id="GLS46087.1"/>
    </source>
</evidence>
<evidence type="ECO:0000256" key="7">
    <source>
        <dbReference type="RuleBase" id="RU362072"/>
    </source>
</evidence>
<dbReference type="InterPro" id="IPR002010">
    <property type="entry name" value="T3SS_IM_R"/>
</dbReference>
<feature type="transmembrane region" description="Helical" evidence="7">
    <location>
        <begin position="234"/>
        <end position="255"/>
    </location>
</feature>
<feature type="transmembrane region" description="Helical" evidence="7">
    <location>
        <begin position="20"/>
        <end position="44"/>
    </location>
</feature>
<dbReference type="PANTHER" id="PTHR30065">
    <property type="entry name" value="FLAGELLAR BIOSYNTHETIC PROTEIN FLIR"/>
    <property type="match status" value="1"/>
</dbReference>
<gene>
    <name evidence="8" type="primary">rhcT</name>
    <name evidence="8" type="ORF">GCM10007884_40780</name>
    <name evidence="9" type="ORF">GGR33_002804</name>
</gene>
<feature type="transmembrane region" description="Helical" evidence="7">
    <location>
        <begin position="93"/>
        <end position="117"/>
    </location>
</feature>
<protein>
    <submittedName>
        <fullName evidence="8">EscT/YscT/HrcT family type III secretion system export apparatus protein</fullName>
    </submittedName>
    <submittedName>
        <fullName evidence="9">Type III secretion protein T</fullName>
    </submittedName>
</protein>
<feature type="transmembrane region" description="Helical" evidence="7">
    <location>
        <begin position="51"/>
        <end position="69"/>
    </location>
</feature>
<reference evidence="8" key="4">
    <citation type="submission" date="2023-01" db="EMBL/GenBank/DDBJ databases">
        <title>Draft genome sequence of Methylobacterium brachythecii strain NBRC 107710.</title>
        <authorList>
            <person name="Sun Q."/>
            <person name="Mori K."/>
        </authorList>
    </citation>
    <scope>NUCLEOTIDE SEQUENCE</scope>
    <source>
        <strain evidence="8">NBRC 107710</strain>
    </source>
</reference>
<evidence type="ECO:0000256" key="1">
    <source>
        <dbReference type="ARBA" id="ARBA00004651"/>
    </source>
</evidence>
<organism evidence="9 10">
    <name type="scientific">Methylobacterium brachythecii</name>
    <dbReference type="NCBI Taxonomy" id="1176177"/>
    <lineage>
        <taxon>Bacteria</taxon>
        <taxon>Pseudomonadati</taxon>
        <taxon>Pseudomonadota</taxon>
        <taxon>Alphaproteobacteria</taxon>
        <taxon>Hyphomicrobiales</taxon>
        <taxon>Methylobacteriaceae</taxon>
        <taxon>Methylobacterium</taxon>
    </lineage>
</organism>
<comment type="subcellular location">
    <subcellularLocation>
        <location evidence="1 7">Cell membrane</location>
        <topology evidence="1 7">Multi-pass membrane protein</topology>
    </subcellularLocation>
</comment>
<dbReference type="AlphaFoldDB" id="A0A7W6AH79"/>
<dbReference type="Pfam" id="PF01311">
    <property type="entry name" value="Bac_export_1"/>
    <property type="match status" value="1"/>
</dbReference>
<reference evidence="9 10" key="3">
    <citation type="submission" date="2020-08" db="EMBL/GenBank/DDBJ databases">
        <title>Genomic Encyclopedia of Type Strains, Phase IV (KMG-IV): sequencing the most valuable type-strain genomes for metagenomic binning, comparative biology and taxonomic classification.</title>
        <authorList>
            <person name="Goeker M."/>
        </authorList>
    </citation>
    <scope>NUCLEOTIDE SEQUENCE [LARGE SCALE GENOMIC DNA]</scope>
    <source>
        <strain evidence="9 10">DSM 24105</strain>
    </source>
</reference>
<dbReference type="NCBIfam" id="TIGR01401">
    <property type="entry name" value="fliR_like_III"/>
    <property type="match status" value="1"/>
</dbReference>
<dbReference type="PRINTS" id="PR00953">
    <property type="entry name" value="TYPE3IMRPROT"/>
</dbReference>
<dbReference type="EMBL" id="BSPG01000033">
    <property type="protein sequence ID" value="GLS46087.1"/>
    <property type="molecule type" value="Genomic_DNA"/>
</dbReference>
<evidence type="ECO:0000313" key="10">
    <source>
        <dbReference type="Proteomes" id="UP000517759"/>
    </source>
</evidence>